<proteinExistence type="predicted"/>
<reference evidence="1" key="1">
    <citation type="submission" date="2020-05" db="EMBL/GenBank/DDBJ databases">
        <authorList>
            <person name="Chiriac C."/>
            <person name="Salcher M."/>
            <person name="Ghai R."/>
            <person name="Kavagutti S V."/>
        </authorList>
    </citation>
    <scope>NUCLEOTIDE SEQUENCE</scope>
</reference>
<dbReference type="AlphaFoldDB" id="A0A6J6EM74"/>
<dbReference type="SUPFAM" id="SSF54637">
    <property type="entry name" value="Thioesterase/thiol ester dehydrase-isomerase"/>
    <property type="match status" value="1"/>
</dbReference>
<organism evidence="1">
    <name type="scientific">freshwater metagenome</name>
    <dbReference type="NCBI Taxonomy" id="449393"/>
    <lineage>
        <taxon>unclassified sequences</taxon>
        <taxon>metagenomes</taxon>
        <taxon>ecological metagenomes</taxon>
    </lineage>
</organism>
<sequence length="183" mass="21734">MKLWFRIAYVILSWRTRPKVKIDEVSRITLRVWPTDLDIYKHMNNGIFLTLMDIGRFDQGLRSGIWQQWNKKGWFPIVVNSTISYRKALLPWQKFTIETKVIGWDDVAYYIEQRFVREGEIYARAIMRGRFLKRSWGTLTPQEVMEGSGGWPGEKPQLPKWVEQWAKDCQLPKGKEPAPSDWN</sequence>
<dbReference type="CDD" id="cd00586">
    <property type="entry name" value="4HBT"/>
    <property type="match status" value="1"/>
</dbReference>
<dbReference type="EMBL" id="CAEZTO010000025">
    <property type="protein sequence ID" value="CAB4576509.1"/>
    <property type="molecule type" value="Genomic_DNA"/>
</dbReference>
<evidence type="ECO:0000313" key="1">
    <source>
        <dbReference type="EMBL" id="CAB4576509.1"/>
    </source>
</evidence>
<dbReference type="Pfam" id="PF13279">
    <property type="entry name" value="4HBT_2"/>
    <property type="match status" value="1"/>
</dbReference>
<dbReference type="InterPro" id="IPR051490">
    <property type="entry name" value="THEM6_lcsJ_thioesterase"/>
</dbReference>
<gene>
    <name evidence="1" type="ORF">UFOPK1693_01051</name>
</gene>
<name>A0A6J6EM74_9ZZZZ</name>
<accession>A0A6J6EM74</accession>
<protein>
    <submittedName>
        <fullName evidence="1">Unannotated protein</fullName>
    </submittedName>
</protein>
<dbReference type="PANTHER" id="PTHR12475:SF4">
    <property type="entry name" value="PROTEIN THEM6"/>
    <property type="match status" value="1"/>
</dbReference>
<dbReference type="PANTHER" id="PTHR12475">
    <property type="match status" value="1"/>
</dbReference>
<dbReference type="Gene3D" id="3.10.129.10">
    <property type="entry name" value="Hotdog Thioesterase"/>
    <property type="match status" value="1"/>
</dbReference>
<dbReference type="InterPro" id="IPR029069">
    <property type="entry name" value="HotDog_dom_sf"/>
</dbReference>